<feature type="domain" description="FecR protein" evidence="2">
    <location>
        <begin position="138"/>
        <end position="229"/>
    </location>
</feature>
<accession>A0AAE3U8D5</accession>
<dbReference type="AlphaFoldDB" id="A0AAE3U8D5"/>
<evidence type="ECO:0000256" key="1">
    <source>
        <dbReference type="SAM" id="Phobius"/>
    </source>
</evidence>
<dbReference type="PANTHER" id="PTHR30273">
    <property type="entry name" value="PERIPLASMIC SIGNAL SENSOR AND SIGMA FACTOR ACTIVATOR FECR-RELATED"/>
    <property type="match status" value="1"/>
</dbReference>
<dbReference type="EMBL" id="JASJOS010000010">
    <property type="protein sequence ID" value="MDJ1483316.1"/>
    <property type="molecule type" value="Genomic_DNA"/>
</dbReference>
<comment type="caution">
    <text evidence="4">The sequence shown here is derived from an EMBL/GenBank/DDBJ whole genome shotgun (WGS) entry which is preliminary data.</text>
</comment>
<dbReference type="PIRSF" id="PIRSF018266">
    <property type="entry name" value="FecR"/>
    <property type="match status" value="1"/>
</dbReference>
<evidence type="ECO:0000313" key="5">
    <source>
        <dbReference type="Proteomes" id="UP001241110"/>
    </source>
</evidence>
<evidence type="ECO:0000259" key="2">
    <source>
        <dbReference type="Pfam" id="PF04773"/>
    </source>
</evidence>
<dbReference type="Pfam" id="PF04773">
    <property type="entry name" value="FecR"/>
    <property type="match status" value="1"/>
</dbReference>
<keyword evidence="1" id="KW-0472">Membrane</keyword>
<dbReference type="InterPro" id="IPR032508">
    <property type="entry name" value="FecR_C"/>
</dbReference>
<dbReference type="Gene3D" id="2.60.120.1440">
    <property type="match status" value="1"/>
</dbReference>
<keyword evidence="1" id="KW-0812">Transmembrane</keyword>
<evidence type="ECO:0000259" key="3">
    <source>
        <dbReference type="Pfam" id="PF16344"/>
    </source>
</evidence>
<name>A0AAE3U8D5_9BACT</name>
<dbReference type="PANTHER" id="PTHR30273:SF2">
    <property type="entry name" value="PROTEIN FECR"/>
    <property type="match status" value="1"/>
</dbReference>
<dbReference type="Gene3D" id="3.55.50.30">
    <property type="match status" value="1"/>
</dbReference>
<dbReference type="InterPro" id="IPR012373">
    <property type="entry name" value="Ferrdict_sens_TM"/>
</dbReference>
<sequence length="353" mass="40842">MDERNERYWELVARYLKDEISEEEKTALFEWVEQEPENKEVFFRASHLWQLTGKARDAFQPNVDNAWQRLQKTMNESQTVKEETVQKEAKILPLTSKPETKIFSLWMRVAAVFLVLIGIGYGMYIANSSKEIEVIAKSADNEKKDFYLPDGSHVFLNRYSSISYEKELKGDQRVIHLKGEAFFDVKRNPKRPFVIYTSQSRVEVLGTSFTVREDTAKQITEVDVVTGKVAFSSLKPADTTRLYLRPGFRGILNTKQGLSTARIEDLNFRAWQVDKLVFDNTRLSSVVPAMEAYFGVTIEVQNPQLWNCRYTGDFEKPALENILKVLAEATNLQYRYEKQSDRYVLFGGGCMEN</sequence>
<keyword evidence="1" id="KW-1133">Transmembrane helix</keyword>
<gene>
    <name evidence="4" type="ORF">QNI16_22650</name>
</gene>
<dbReference type="GO" id="GO:0016989">
    <property type="term" value="F:sigma factor antagonist activity"/>
    <property type="evidence" value="ECO:0007669"/>
    <property type="project" value="TreeGrafter"/>
</dbReference>
<reference evidence="4" key="1">
    <citation type="submission" date="2023-05" db="EMBL/GenBank/DDBJ databases">
        <authorList>
            <person name="Zhang X."/>
        </authorList>
    </citation>
    <scope>NUCLEOTIDE SEQUENCE</scope>
    <source>
        <strain evidence="4">YF14B1</strain>
    </source>
</reference>
<dbReference type="Pfam" id="PF16344">
    <property type="entry name" value="FecR_C"/>
    <property type="match status" value="1"/>
</dbReference>
<dbReference type="InterPro" id="IPR006860">
    <property type="entry name" value="FecR"/>
</dbReference>
<protein>
    <submittedName>
        <fullName evidence="4">FecR domain-containing protein</fullName>
    </submittedName>
</protein>
<dbReference type="Proteomes" id="UP001241110">
    <property type="component" value="Unassembled WGS sequence"/>
</dbReference>
<organism evidence="4 5">
    <name type="scientific">Xanthocytophaga flava</name>
    <dbReference type="NCBI Taxonomy" id="3048013"/>
    <lineage>
        <taxon>Bacteria</taxon>
        <taxon>Pseudomonadati</taxon>
        <taxon>Bacteroidota</taxon>
        <taxon>Cytophagia</taxon>
        <taxon>Cytophagales</taxon>
        <taxon>Rhodocytophagaceae</taxon>
        <taxon>Xanthocytophaga</taxon>
    </lineage>
</organism>
<proteinExistence type="predicted"/>
<feature type="transmembrane region" description="Helical" evidence="1">
    <location>
        <begin position="105"/>
        <end position="124"/>
    </location>
</feature>
<evidence type="ECO:0000313" key="4">
    <source>
        <dbReference type="EMBL" id="MDJ1483316.1"/>
    </source>
</evidence>
<dbReference type="RefSeq" id="WP_313983031.1">
    <property type="nucleotide sequence ID" value="NZ_JASJOS010000010.1"/>
</dbReference>
<feature type="domain" description="Protein FecR C-terminal" evidence="3">
    <location>
        <begin position="275"/>
        <end position="338"/>
    </location>
</feature>